<dbReference type="GeneID" id="8443725"/>
<dbReference type="STRING" id="336963.C4JL84"/>
<dbReference type="PANTHER" id="PTHR42877">
    <property type="entry name" value="L-ORNITHINE N(5)-MONOOXYGENASE-RELATED"/>
    <property type="match status" value="1"/>
</dbReference>
<organism evidence="3 4">
    <name type="scientific">Uncinocarpus reesii (strain UAMH 1704)</name>
    <dbReference type="NCBI Taxonomy" id="336963"/>
    <lineage>
        <taxon>Eukaryota</taxon>
        <taxon>Fungi</taxon>
        <taxon>Dikarya</taxon>
        <taxon>Ascomycota</taxon>
        <taxon>Pezizomycotina</taxon>
        <taxon>Eurotiomycetes</taxon>
        <taxon>Eurotiomycetidae</taxon>
        <taxon>Onygenales</taxon>
        <taxon>Onygenaceae</taxon>
        <taxon>Uncinocarpus</taxon>
    </lineage>
</organism>
<dbReference type="AlphaFoldDB" id="C4JL84"/>
<evidence type="ECO:0000313" key="3">
    <source>
        <dbReference type="EMBL" id="EEP78746.1"/>
    </source>
</evidence>
<evidence type="ECO:0000256" key="1">
    <source>
        <dbReference type="ARBA" id="ARBA00001974"/>
    </source>
</evidence>
<dbReference type="EMBL" id="CH476616">
    <property type="protein sequence ID" value="EEP78746.1"/>
    <property type="molecule type" value="Genomic_DNA"/>
</dbReference>
<keyword evidence="4" id="KW-1185">Reference proteome</keyword>
<dbReference type="OrthoDB" id="74360at2759"/>
<comment type="cofactor">
    <cofactor evidence="1">
        <name>FAD</name>
        <dbReference type="ChEBI" id="CHEBI:57692"/>
    </cofactor>
</comment>
<sequence length="175" mass="20208">MLENRYPNCAYDIPSHAYIYNFALNVSAPYLAIDYYLPSPLMKFRLTHFGQPEWPNFYSYSPDIWTYLDREDAGEWRVTLMQTLPDDTEKAFEERCHVLNGAGFLNNYKSPELGGIDKFKGRIVHTAVWPKGYQPEQWKNDRVAVIGSGASSIQTVPGMQPYIEHGYFRPAVSLR</sequence>
<accession>C4JL84</accession>
<evidence type="ECO:0000256" key="2">
    <source>
        <dbReference type="ARBA" id="ARBA00010139"/>
    </source>
</evidence>
<protein>
    <submittedName>
        <fullName evidence="3">MoxY protein</fullName>
    </submittedName>
</protein>
<reference evidence="4" key="1">
    <citation type="journal article" date="2009" name="Genome Res.">
        <title>Comparative genomic analyses of the human fungal pathogens Coccidioides and their relatives.</title>
        <authorList>
            <person name="Sharpton T.J."/>
            <person name="Stajich J.E."/>
            <person name="Rounsley S.D."/>
            <person name="Gardner M.J."/>
            <person name="Wortman J.R."/>
            <person name="Jordar V.S."/>
            <person name="Maiti R."/>
            <person name="Kodira C.D."/>
            <person name="Neafsey D.E."/>
            <person name="Zeng Q."/>
            <person name="Hung C.-Y."/>
            <person name="McMahan C."/>
            <person name="Muszewska A."/>
            <person name="Grynberg M."/>
            <person name="Mandel M.A."/>
            <person name="Kellner E.M."/>
            <person name="Barker B.M."/>
            <person name="Galgiani J.N."/>
            <person name="Orbach M.J."/>
            <person name="Kirkland T.N."/>
            <person name="Cole G.T."/>
            <person name="Henn M.R."/>
            <person name="Birren B.W."/>
            <person name="Taylor J.W."/>
        </authorList>
    </citation>
    <scope>NUCLEOTIDE SEQUENCE [LARGE SCALE GENOMIC DNA]</scope>
    <source>
        <strain evidence="4">UAMH 1704</strain>
    </source>
</reference>
<dbReference type="VEuPathDB" id="FungiDB:UREG_03592"/>
<dbReference type="Gene3D" id="3.50.50.60">
    <property type="entry name" value="FAD/NAD(P)-binding domain"/>
    <property type="match status" value="2"/>
</dbReference>
<proteinExistence type="inferred from homology"/>
<dbReference type="HOGENOM" id="CLU_1533716_0_0_1"/>
<dbReference type="PANTHER" id="PTHR42877:SF1">
    <property type="entry name" value="FAD-BINDING MONOOXYGENASE STCW"/>
    <property type="match status" value="1"/>
</dbReference>
<gene>
    <name evidence="3" type="ORF">UREG_03592</name>
</gene>
<name>C4JL84_UNCRE</name>
<dbReference type="InterPro" id="IPR051209">
    <property type="entry name" value="FAD-bind_Monooxygenase_sf"/>
</dbReference>
<dbReference type="InterPro" id="IPR036188">
    <property type="entry name" value="FAD/NAD-bd_sf"/>
</dbReference>
<dbReference type="RefSeq" id="XP_002544075.1">
    <property type="nucleotide sequence ID" value="XM_002544029.1"/>
</dbReference>
<evidence type="ECO:0000313" key="4">
    <source>
        <dbReference type="Proteomes" id="UP000002058"/>
    </source>
</evidence>
<comment type="similarity">
    <text evidence="2">Belongs to the FAD-binding monooxygenase family.</text>
</comment>
<dbReference type="InParanoid" id="C4JL84"/>
<dbReference type="eggNOG" id="KOG1399">
    <property type="taxonomic scope" value="Eukaryota"/>
</dbReference>
<dbReference type="SUPFAM" id="SSF51905">
    <property type="entry name" value="FAD/NAD(P)-binding domain"/>
    <property type="match status" value="1"/>
</dbReference>
<dbReference type="KEGG" id="ure:UREG_03592"/>
<dbReference type="Proteomes" id="UP000002058">
    <property type="component" value="Unassembled WGS sequence"/>
</dbReference>